<evidence type="ECO:0000256" key="1">
    <source>
        <dbReference type="SAM" id="Phobius"/>
    </source>
</evidence>
<dbReference type="RefSeq" id="WP_057722249.1">
    <property type="nucleotide sequence ID" value="NZ_JYLM01000002.1"/>
</dbReference>
<keyword evidence="1" id="KW-1133">Transmembrane helix</keyword>
<sequence>MTQPFDPLSDLASSLSQEYADSRDAQRERAMAELEQVIQRVPEQTEFTNSRRYKVRGPLFLLIALGLLGYALNRGATGLAVCAAVMAVVFVLMTWQHRNAGQHAFMRLTRRQLFVDTLSAPLNLVDIVDVSVGEEGWLTVQKLLLRPDAPLPVHRSARQLFGNQALALKKPQPQIRIHSAGLMHEGVTLDCDQVADILNAYCKAAHAQQHLDALRQGTRRDC</sequence>
<name>A0A1H2E4Z5_9PSED</name>
<keyword evidence="1" id="KW-0472">Membrane</keyword>
<dbReference type="EMBL" id="LT629782">
    <property type="protein sequence ID" value="SDT90095.1"/>
    <property type="molecule type" value="Genomic_DNA"/>
</dbReference>
<feature type="transmembrane region" description="Helical" evidence="1">
    <location>
        <begin position="78"/>
        <end position="95"/>
    </location>
</feature>
<dbReference type="AlphaFoldDB" id="A0A1H2E4Z5"/>
<evidence type="ECO:0000313" key="3">
    <source>
        <dbReference type="Proteomes" id="UP000183653"/>
    </source>
</evidence>
<keyword evidence="3" id="KW-1185">Reference proteome</keyword>
<protein>
    <submittedName>
        <fullName evidence="2">Uncharacterized protein</fullName>
    </submittedName>
</protein>
<keyword evidence="1" id="KW-0812">Transmembrane</keyword>
<evidence type="ECO:0000313" key="2">
    <source>
        <dbReference type="EMBL" id="SDT90095.1"/>
    </source>
</evidence>
<dbReference type="Proteomes" id="UP000183653">
    <property type="component" value="Chromosome I"/>
</dbReference>
<proteinExistence type="predicted"/>
<reference evidence="2 3" key="1">
    <citation type="submission" date="2016-10" db="EMBL/GenBank/DDBJ databases">
        <authorList>
            <person name="Varghese N."/>
            <person name="Submissions S."/>
        </authorList>
    </citation>
    <scope>NUCLEOTIDE SEQUENCE [LARGE SCALE GENOMIC DNA]</scope>
    <source>
        <strain evidence="2 3">BS2775</strain>
    </source>
</reference>
<accession>A0A1H2E4Z5</accession>
<feature type="transmembrane region" description="Helical" evidence="1">
    <location>
        <begin position="55"/>
        <end position="72"/>
    </location>
</feature>
<gene>
    <name evidence="2" type="ORF">SAMN04490197_0639</name>
</gene>
<organism evidence="2 3">
    <name type="scientific">Pseudomonas orientalis</name>
    <dbReference type="NCBI Taxonomy" id="76758"/>
    <lineage>
        <taxon>Bacteria</taxon>
        <taxon>Pseudomonadati</taxon>
        <taxon>Pseudomonadota</taxon>
        <taxon>Gammaproteobacteria</taxon>
        <taxon>Pseudomonadales</taxon>
        <taxon>Pseudomonadaceae</taxon>
        <taxon>Pseudomonas</taxon>
    </lineage>
</organism>